<evidence type="ECO:0000259" key="1">
    <source>
        <dbReference type="SMART" id="SM00822"/>
    </source>
</evidence>
<dbReference type="FunFam" id="3.40.50.720:FF:000084">
    <property type="entry name" value="Short-chain dehydrogenase reductase"/>
    <property type="match status" value="1"/>
</dbReference>
<dbReference type="AlphaFoldDB" id="A0A6J6L4N7"/>
<dbReference type="PANTHER" id="PTHR43975">
    <property type="entry name" value="ZGC:101858"/>
    <property type="match status" value="1"/>
</dbReference>
<dbReference type="InterPro" id="IPR002347">
    <property type="entry name" value="SDR_fam"/>
</dbReference>
<dbReference type="Gene3D" id="3.40.50.720">
    <property type="entry name" value="NAD(P)-binding Rossmann-like Domain"/>
    <property type="match status" value="1"/>
</dbReference>
<sequence>MKPIKEMSVVITGGGSGIGEATARYLAAQGAKVTICGRREDRIKTVAKEIGSNCAWVTADVTSSADRQKLIDTAIAHGGRIDALISNAGNMERKPVEEWTEERLLQVFNDNVISGMMLTQVALPHLVATEGAIIFIGSVYTVRAYPGAAPYAATKGALEALVKVLATELGPRKIRVNAVRPGAVLTEINQRAGLYDDEAAAKRLESIANHHAVGRIGTSLEIAEGIEYLIRAEWVTGTVLSVDGGMGLGVIS</sequence>
<gene>
    <name evidence="2" type="ORF">UFOPK2292_00016</name>
</gene>
<dbReference type="PRINTS" id="PR00081">
    <property type="entry name" value="GDHRDH"/>
</dbReference>
<dbReference type="SMART" id="SM00822">
    <property type="entry name" value="PKS_KR"/>
    <property type="match status" value="1"/>
</dbReference>
<name>A0A6J6L4N7_9ZZZZ</name>
<evidence type="ECO:0000313" key="2">
    <source>
        <dbReference type="EMBL" id="CAB4656967.1"/>
    </source>
</evidence>
<dbReference type="PRINTS" id="PR00080">
    <property type="entry name" value="SDRFAMILY"/>
</dbReference>
<dbReference type="InterPro" id="IPR020904">
    <property type="entry name" value="Sc_DH/Rdtase_CS"/>
</dbReference>
<dbReference type="InterPro" id="IPR057326">
    <property type="entry name" value="KR_dom"/>
</dbReference>
<protein>
    <submittedName>
        <fullName evidence="2">Unannotated protein</fullName>
    </submittedName>
</protein>
<proteinExistence type="predicted"/>
<accession>A0A6J6L4N7</accession>
<dbReference type="CDD" id="cd05233">
    <property type="entry name" value="SDR_c"/>
    <property type="match status" value="1"/>
</dbReference>
<reference evidence="2" key="1">
    <citation type="submission" date="2020-05" db="EMBL/GenBank/DDBJ databases">
        <authorList>
            <person name="Chiriac C."/>
            <person name="Salcher M."/>
            <person name="Ghai R."/>
            <person name="Kavagutti S V."/>
        </authorList>
    </citation>
    <scope>NUCLEOTIDE SEQUENCE</scope>
</reference>
<feature type="domain" description="Ketoreductase" evidence="1">
    <location>
        <begin position="7"/>
        <end position="188"/>
    </location>
</feature>
<dbReference type="EMBL" id="CAEZWU010000001">
    <property type="protein sequence ID" value="CAB4656967.1"/>
    <property type="molecule type" value="Genomic_DNA"/>
</dbReference>
<organism evidence="2">
    <name type="scientific">freshwater metagenome</name>
    <dbReference type="NCBI Taxonomy" id="449393"/>
    <lineage>
        <taxon>unclassified sequences</taxon>
        <taxon>metagenomes</taxon>
        <taxon>ecological metagenomes</taxon>
    </lineage>
</organism>
<dbReference type="InterPro" id="IPR036291">
    <property type="entry name" value="NAD(P)-bd_dom_sf"/>
</dbReference>
<dbReference type="SUPFAM" id="SSF51735">
    <property type="entry name" value="NAD(P)-binding Rossmann-fold domains"/>
    <property type="match status" value="1"/>
</dbReference>
<dbReference type="Pfam" id="PF13561">
    <property type="entry name" value="adh_short_C2"/>
    <property type="match status" value="1"/>
</dbReference>
<dbReference type="PROSITE" id="PS00061">
    <property type="entry name" value="ADH_SHORT"/>
    <property type="match status" value="1"/>
</dbReference>
<dbReference type="PANTHER" id="PTHR43975:SF2">
    <property type="entry name" value="EG:BACR7A4.14 PROTEIN-RELATED"/>
    <property type="match status" value="1"/>
</dbReference>